<dbReference type="Proteomes" id="UP000245946">
    <property type="component" value="Unassembled WGS sequence"/>
</dbReference>
<name>A0A316YZ55_9BASI</name>
<proteinExistence type="predicted"/>
<keyword evidence="3" id="KW-1185">Reference proteome</keyword>
<reference evidence="2 3" key="1">
    <citation type="journal article" date="2018" name="Mol. Biol. Evol.">
        <title>Broad Genomic Sampling Reveals a Smut Pathogenic Ancestry of the Fungal Clade Ustilaginomycotina.</title>
        <authorList>
            <person name="Kijpornyongpan T."/>
            <person name="Mondo S.J."/>
            <person name="Barry K."/>
            <person name="Sandor L."/>
            <person name="Lee J."/>
            <person name="Lipzen A."/>
            <person name="Pangilinan J."/>
            <person name="LaButti K."/>
            <person name="Hainaut M."/>
            <person name="Henrissat B."/>
            <person name="Grigoriev I.V."/>
            <person name="Spatafora J.W."/>
            <person name="Aime M.C."/>
        </authorList>
    </citation>
    <scope>NUCLEOTIDE SEQUENCE [LARGE SCALE GENOMIC DNA]</scope>
    <source>
        <strain evidence="2 3">MCA 4186</strain>
    </source>
</reference>
<organism evidence="2 3">
    <name type="scientific">Tilletiopsis washingtonensis</name>
    <dbReference type="NCBI Taxonomy" id="58919"/>
    <lineage>
        <taxon>Eukaryota</taxon>
        <taxon>Fungi</taxon>
        <taxon>Dikarya</taxon>
        <taxon>Basidiomycota</taxon>
        <taxon>Ustilaginomycotina</taxon>
        <taxon>Exobasidiomycetes</taxon>
        <taxon>Entylomatales</taxon>
        <taxon>Entylomatales incertae sedis</taxon>
        <taxon>Tilletiopsis</taxon>
    </lineage>
</organism>
<dbReference type="AlphaFoldDB" id="A0A316YZ55"/>
<evidence type="ECO:0000256" key="1">
    <source>
        <dbReference type="SAM" id="MobiDB-lite"/>
    </source>
</evidence>
<sequence>MTLGPTSHKPPSVRHIEQRRRFTGPGQRVRGRGAAAAARRQASDEVGALKRQRSAGHASSSSAGFLSALADFCSAPAGGCAAWLKGLWLWRSGSGLPGAGRGRSLWLVPGQRVCDRCSFRHEMRRSCHLIPSLAQSTVTSSARFRRVQRSALALPHEGQEWMICAAGRSQP</sequence>
<dbReference type="EMBL" id="KZ819309">
    <property type="protein sequence ID" value="PWN94727.1"/>
    <property type="molecule type" value="Genomic_DNA"/>
</dbReference>
<evidence type="ECO:0000313" key="2">
    <source>
        <dbReference type="EMBL" id="PWN94727.1"/>
    </source>
</evidence>
<dbReference type="RefSeq" id="XP_025595006.1">
    <property type="nucleotide sequence ID" value="XM_025739265.1"/>
</dbReference>
<evidence type="ECO:0000313" key="3">
    <source>
        <dbReference type="Proteomes" id="UP000245946"/>
    </source>
</evidence>
<feature type="compositionally biased region" description="Low complexity" evidence="1">
    <location>
        <begin position="26"/>
        <end position="40"/>
    </location>
</feature>
<gene>
    <name evidence="2" type="ORF">FA09DRAFT_165827</name>
</gene>
<dbReference type="GeneID" id="37266811"/>
<accession>A0A316YZ55</accession>
<feature type="region of interest" description="Disordered" evidence="1">
    <location>
        <begin position="1"/>
        <end position="54"/>
    </location>
</feature>
<protein>
    <submittedName>
        <fullName evidence="2">Uncharacterized protein</fullName>
    </submittedName>
</protein>